<dbReference type="RefSeq" id="XP_019913480.1">
    <property type="nucleotide sequence ID" value="XM_020057880.1"/>
</dbReference>
<name>A0A1B1DW29_9APIC</name>
<organism evidence="2 3">
    <name type="scientific">Plasmodium coatneyi</name>
    <dbReference type="NCBI Taxonomy" id="208452"/>
    <lineage>
        <taxon>Eukaryota</taxon>
        <taxon>Sar</taxon>
        <taxon>Alveolata</taxon>
        <taxon>Apicomplexa</taxon>
        <taxon>Aconoidasida</taxon>
        <taxon>Haemosporida</taxon>
        <taxon>Plasmodiidae</taxon>
        <taxon>Plasmodium</taxon>
    </lineage>
</organism>
<feature type="compositionally biased region" description="Polar residues" evidence="1">
    <location>
        <begin position="762"/>
        <end position="776"/>
    </location>
</feature>
<feature type="compositionally biased region" description="Low complexity" evidence="1">
    <location>
        <begin position="7"/>
        <end position="16"/>
    </location>
</feature>
<dbReference type="EMBL" id="CP016243">
    <property type="protein sequence ID" value="ANQ06785.1"/>
    <property type="molecule type" value="Genomic_DNA"/>
</dbReference>
<feature type="region of interest" description="Disordered" evidence="1">
    <location>
        <begin position="1"/>
        <end position="119"/>
    </location>
</feature>
<dbReference type="KEGG" id="pcot:PCOAH_00010710"/>
<evidence type="ECO:0000313" key="3">
    <source>
        <dbReference type="Proteomes" id="UP000092716"/>
    </source>
</evidence>
<dbReference type="Proteomes" id="UP000092716">
    <property type="component" value="Chromosome 5"/>
</dbReference>
<protein>
    <submittedName>
        <fullName evidence="2">Uncharacterized protein</fullName>
    </submittedName>
</protein>
<feature type="compositionally biased region" description="Gly residues" evidence="1">
    <location>
        <begin position="27"/>
        <end position="40"/>
    </location>
</feature>
<dbReference type="VEuPathDB" id="PlasmoDB:PCOAH_00010710"/>
<proteinExistence type="predicted"/>
<dbReference type="OrthoDB" id="392580at2759"/>
<feature type="compositionally biased region" description="Acidic residues" evidence="1">
    <location>
        <begin position="84"/>
        <end position="103"/>
    </location>
</feature>
<feature type="compositionally biased region" description="Acidic residues" evidence="1">
    <location>
        <begin position="53"/>
        <end position="70"/>
    </location>
</feature>
<keyword evidence="3" id="KW-1185">Reference proteome</keyword>
<evidence type="ECO:0000256" key="1">
    <source>
        <dbReference type="SAM" id="MobiDB-lite"/>
    </source>
</evidence>
<gene>
    <name evidence="2" type="ORF">PCOAH_00010710</name>
</gene>
<feature type="region of interest" description="Disordered" evidence="1">
    <location>
        <begin position="762"/>
        <end position="813"/>
    </location>
</feature>
<dbReference type="GeneID" id="30907797"/>
<accession>A0A1B1DW29</accession>
<evidence type="ECO:0000313" key="2">
    <source>
        <dbReference type="EMBL" id="ANQ06785.1"/>
    </source>
</evidence>
<dbReference type="AlphaFoldDB" id="A0A1B1DW29"/>
<reference evidence="3" key="1">
    <citation type="submission" date="2016-06" db="EMBL/GenBank/DDBJ databases">
        <title>First high quality genome sequence of Plasmodium coatneyi using continuous long reads from single molecule, real-time sequencing.</title>
        <authorList>
            <person name="Chien J.-T."/>
            <person name="Pakala S.B."/>
            <person name="Geraldo J.A."/>
            <person name="Lapp S.A."/>
            <person name="Barnwell J.W."/>
            <person name="Kissinger J.C."/>
            <person name="Galinski M.R."/>
            <person name="Humphrey J.C."/>
        </authorList>
    </citation>
    <scope>NUCLEOTIDE SEQUENCE [LARGE SCALE GENOMIC DNA]</scope>
    <source>
        <strain evidence="3">Hackeri</strain>
    </source>
</reference>
<sequence>MGGRGRNNGNRNSKSNGNGGRRDGGRGGDGGSGSFSGGNGDDQNDNNNRDDRDDRDDEEEETPQSDDDQDSDKPKKVKKKKEDGESEAVEGEEEASEEADELTEETRDDAGEVTQTKNLEQIKLLPDMKLLVAPEMGNAQMSEEEALEKTTNIVEDNDIINMINDNASSIREYSFEDSHIKACLLENNAGMHRISPEEAQKIGKNIVSNPFTASSCGGETDEQYVRVDSLVESDAMQNGGENLPTSHLRRYKTEAINKCIQRQQTKIKLNNVLTELKFKNAHQVEYPQGEYSEEHSLSGGDMNNNLEGMEAHNENFHPNNQQRESYNSPYDQNYTDFVKHYVTRAGKFYRDVAKPQVEKMLNAQSQSFGLRHLYKNAGDLSYAYGSSEFNRSLSTCMEEGDTKREVDDCNFTNYLTCSGDKVINRYFEENMNCIATPLAEMKKYMPTHLGYYENFNYSKALDTIGNYDCTNAKEYLENYDCVKGARAFVEENSCGTGMARLAEHVNLENVRRHVNMENLRKHVNLDNVRKHINMENVRKHVNLENVKRHVKLPSMARRINIRSVAEQINVEQLKERLDAEGLLNAQCFDGNYNILGEAYRNYVNKYIEEVKKSLQEQKEHYTQNANCNAQLMNNGFVKLATRNIRNLGNVYTRNRKKFNWNNHKEYIAFNHRKYVGLLDECYKRRVQSVKKKIKVNKEFFDNYFRACTIDCNSNRYMGSSNDLSRSAASLFDYGNIEINSFEQANSLNLADMHLPSLFKGSASSSNLQRVNSNSDSEMVGSAYGNGNGNSDEGTNRRNGDAATDEGDDAYGDTYNADVDDEQINIPCFPQKENRLKHLKSVLADSGGIESDIIYDQKKNIFFDFNDNAYVHVEGNLYFNAKDKLFYEIDYIDDFSYENVRKGLLQLGHFLITEKYAPCKLIMRLCTQFNSFMYNFLGLHKYNVFYADRDNLVEIIIK</sequence>